<name>A0ACC0UN77_9AGAM</name>
<evidence type="ECO:0000313" key="2">
    <source>
        <dbReference type="Proteomes" id="UP001207468"/>
    </source>
</evidence>
<gene>
    <name evidence="1" type="ORF">F5148DRAFT_14760</name>
</gene>
<proteinExistence type="predicted"/>
<keyword evidence="2" id="KW-1185">Reference proteome</keyword>
<sequence>MLTATTTVSASASTLLCRRCRKKKKRKKPFTGHVRTETVRIVLASRASQLAKIQTHIVLDALKAAFPDRQFDTSFMSTQGDKDLSQALYLLGGKSLWTKELEIALLAGEVDMLVHSLKDVPTALPEGCALGAILEREHGEDSLVVKKGYSVDGRVVRSLDDLPAGAVIGTSSVRRVAQLKRRYPDLVFKDVVRQTKKIMRNFLRRKKRGNLQTRLNKLDDPDGPYAALILAKAGLSRLGLGDRVASDVVAPTLLHAVGQGALAVEIRAEDAEARRLCDALTHWQTSWRCLAERACLRVLEGGCSVPVGVHSELAHAPERRGDAGRAGRLRLVGSITAVDGRRHVEQEIVREVSSPEQAEELGTLVAKALVEAGGREILQEVAKDRERRAAVVGRASGTEEQKNSGVAAVGETAVI</sequence>
<protein>
    <submittedName>
        <fullName evidence="1">Porphobilinogen deaminase</fullName>
    </submittedName>
</protein>
<evidence type="ECO:0000313" key="1">
    <source>
        <dbReference type="EMBL" id="KAI9512297.1"/>
    </source>
</evidence>
<dbReference type="EMBL" id="JAGFNK010000010">
    <property type="protein sequence ID" value="KAI9512297.1"/>
    <property type="molecule type" value="Genomic_DNA"/>
</dbReference>
<reference evidence="1" key="1">
    <citation type="submission" date="2021-03" db="EMBL/GenBank/DDBJ databases">
        <title>Evolutionary priming and transition to the ectomycorrhizal habit in an iconic lineage of mushroom-forming fungi: is preadaptation a requirement?</title>
        <authorList>
            <consortium name="DOE Joint Genome Institute"/>
            <person name="Looney B.P."/>
            <person name="Miyauchi S."/>
            <person name="Morin E."/>
            <person name="Drula E."/>
            <person name="Courty P.E."/>
            <person name="Chicoki N."/>
            <person name="Fauchery L."/>
            <person name="Kohler A."/>
            <person name="Kuo A."/>
            <person name="LaButti K."/>
            <person name="Pangilinan J."/>
            <person name="Lipzen A."/>
            <person name="Riley R."/>
            <person name="Andreopoulos W."/>
            <person name="He G."/>
            <person name="Johnson J."/>
            <person name="Barry K.W."/>
            <person name="Grigoriev I.V."/>
            <person name="Nagy L."/>
            <person name="Hibbett D."/>
            <person name="Henrissat B."/>
            <person name="Matheny P.B."/>
            <person name="Labbe J."/>
            <person name="Martin A.F."/>
        </authorList>
    </citation>
    <scope>NUCLEOTIDE SEQUENCE</scope>
    <source>
        <strain evidence="1">BPL698</strain>
    </source>
</reference>
<organism evidence="1 2">
    <name type="scientific">Russula earlei</name>
    <dbReference type="NCBI Taxonomy" id="71964"/>
    <lineage>
        <taxon>Eukaryota</taxon>
        <taxon>Fungi</taxon>
        <taxon>Dikarya</taxon>
        <taxon>Basidiomycota</taxon>
        <taxon>Agaricomycotina</taxon>
        <taxon>Agaricomycetes</taxon>
        <taxon>Russulales</taxon>
        <taxon>Russulaceae</taxon>
        <taxon>Russula</taxon>
    </lineage>
</organism>
<dbReference type="Proteomes" id="UP001207468">
    <property type="component" value="Unassembled WGS sequence"/>
</dbReference>
<accession>A0ACC0UN77</accession>
<comment type="caution">
    <text evidence="1">The sequence shown here is derived from an EMBL/GenBank/DDBJ whole genome shotgun (WGS) entry which is preliminary data.</text>
</comment>